<keyword evidence="1" id="KW-0812">Transmembrane</keyword>
<dbReference type="STRING" id="1802115.A2756_04020"/>
<protein>
    <recommendedName>
        <fullName evidence="4">Prepilin-type N-terminal cleavage/methylation domain-containing protein</fullName>
    </recommendedName>
</protein>
<keyword evidence="1" id="KW-0472">Membrane</keyword>
<dbReference type="InterPro" id="IPR012902">
    <property type="entry name" value="N_methyl_site"/>
</dbReference>
<evidence type="ECO:0000313" key="2">
    <source>
        <dbReference type="EMBL" id="OGZ44536.1"/>
    </source>
</evidence>
<dbReference type="NCBIfam" id="TIGR02532">
    <property type="entry name" value="IV_pilin_GFxxxE"/>
    <property type="match status" value="1"/>
</dbReference>
<dbReference type="AlphaFoldDB" id="A0A1G2G2L0"/>
<keyword evidence="1" id="KW-1133">Transmembrane helix</keyword>
<gene>
    <name evidence="2" type="ORF">A2756_04020</name>
</gene>
<evidence type="ECO:0008006" key="4">
    <source>
        <dbReference type="Google" id="ProtNLM"/>
    </source>
</evidence>
<sequence length="207" mass="22601">MISLQKNIPTRFQKTHQSHGFSLIESLVAISVLVLAITGPVVLATQSLRGIAPNRDKLVAVHLMQEGYELLRNVRDRNVHIIVADVPGPPDPPPWDNNICQAGGGIPVAGCDREIACARTNCDAPSLQPYTGTPLNLDTATGFYNYAGVGGTNNATVFVRRVRLEQAPFPSGALDTDMQIKYTITVSWQDRFSPKSVQTSGYLTNWR</sequence>
<comment type="caution">
    <text evidence="2">The sequence shown here is derived from an EMBL/GenBank/DDBJ whole genome shotgun (WGS) entry which is preliminary data.</text>
</comment>
<dbReference type="EMBL" id="MHNL01000019">
    <property type="protein sequence ID" value="OGZ44536.1"/>
    <property type="molecule type" value="Genomic_DNA"/>
</dbReference>
<proteinExistence type="predicted"/>
<evidence type="ECO:0000256" key="1">
    <source>
        <dbReference type="SAM" id="Phobius"/>
    </source>
</evidence>
<evidence type="ECO:0000313" key="3">
    <source>
        <dbReference type="Proteomes" id="UP000177785"/>
    </source>
</evidence>
<reference evidence="2 3" key="1">
    <citation type="journal article" date="2016" name="Nat. Commun.">
        <title>Thousands of microbial genomes shed light on interconnected biogeochemical processes in an aquifer system.</title>
        <authorList>
            <person name="Anantharaman K."/>
            <person name="Brown C.T."/>
            <person name="Hug L.A."/>
            <person name="Sharon I."/>
            <person name="Castelle C.J."/>
            <person name="Probst A.J."/>
            <person name="Thomas B.C."/>
            <person name="Singh A."/>
            <person name="Wilkins M.J."/>
            <person name="Karaoz U."/>
            <person name="Brodie E.L."/>
            <person name="Williams K.H."/>
            <person name="Hubbard S.S."/>
            <person name="Banfield J.F."/>
        </authorList>
    </citation>
    <scope>NUCLEOTIDE SEQUENCE [LARGE SCALE GENOMIC DNA]</scope>
</reference>
<name>A0A1G2G2L0_9BACT</name>
<dbReference type="Proteomes" id="UP000177785">
    <property type="component" value="Unassembled WGS sequence"/>
</dbReference>
<feature type="transmembrane region" description="Helical" evidence="1">
    <location>
        <begin position="21"/>
        <end position="43"/>
    </location>
</feature>
<organism evidence="2 3">
    <name type="scientific">Candidatus Ryanbacteria bacterium RIFCSPHIGHO2_01_FULL_48_27</name>
    <dbReference type="NCBI Taxonomy" id="1802115"/>
    <lineage>
        <taxon>Bacteria</taxon>
        <taxon>Candidatus Ryaniibacteriota</taxon>
    </lineage>
</organism>
<accession>A0A1G2G2L0</accession>